<dbReference type="EMBL" id="BAABKY010000001">
    <property type="protein sequence ID" value="GAA5066608.1"/>
    <property type="molecule type" value="Genomic_DNA"/>
</dbReference>
<evidence type="ECO:0000256" key="1">
    <source>
        <dbReference type="SAM" id="Phobius"/>
    </source>
</evidence>
<keyword evidence="3" id="KW-1185">Reference proteome</keyword>
<keyword evidence="1" id="KW-1133">Transmembrane helix</keyword>
<dbReference type="RefSeq" id="WP_158983677.1">
    <property type="nucleotide sequence ID" value="NZ_BAABKY010000001.1"/>
</dbReference>
<comment type="caution">
    <text evidence="2">The sequence shown here is derived from an EMBL/GenBank/DDBJ whole genome shotgun (WGS) entry which is preliminary data.</text>
</comment>
<keyword evidence="1" id="KW-0812">Transmembrane</keyword>
<feature type="transmembrane region" description="Helical" evidence="1">
    <location>
        <begin position="99"/>
        <end position="121"/>
    </location>
</feature>
<accession>A0ABP9KXL1</accession>
<gene>
    <name evidence="2" type="ORF">GCM10025759_00170</name>
</gene>
<protein>
    <submittedName>
        <fullName evidence="2">Uncharacterized protein</fullName>
    </submittedName>
</protein>
<evidence type="ECO:0000313" key="3">
    <source>
        <dbReference type="Proteomes" id="UP001501083"/>
    </source>
</evidence>
<dbReference type="Proteomes" id="UP001501083">
    <property type="component" value="Unassembled WGS sequence"/>
</dbReference>
<sequence length="130" mass="14089">MKNRILWGCVAALGLLTLFALLTFVFHTRLNQALMTPLGELPLLDLFGVLVAMTVGGAIAGPRFRWIAVALISAVWLLSVFVLSRAPNLSMVGVVKYNLLAIVLNLVLAWGGAILGPQLLARYRARRAAH</sequence>
<reference evidence="3" key="1">
    <citation type="journal article" date="2019" name="Int. J. Syst. Evol. Microbiol.">
        <title>The Global Catalogue of Microorganisms (GCM) 10K type strain sequencing project: providing services to taxonomists for standard genome sequencing and annotation.</title>
        <authorList>
            <consortium name="The Broad Institute Genomics Platform"/>
            <consortium name="The Broad Institute Genome Sequencing Center for Infectious Disease"/>
            <person name="Wu L."/>
            <person name="Ma J."/>
        </authorList>
    </citation>
    <scope>NUCLEOTIDE SEQUENCE [LARGE SCALE GENOMIC DNA]</scope>
    <source>
        <strain evidence="3">JCM 19212</strain>
    </source>
</reference>
<organism evidence="2 3">
    <name type="scientific">Lysobacter panacisoli</name>
    <dbReference type="NCBI Taxonomy" id="1255263"/>
    <lineage>
        <taxon>Bacteria</taxon>
        <taxon>Pseudomonadati</taxon>
        <taxon>Pseudomonadota</taxon>
        <taxon>Gammaproteobacteria</taxon>
        <taxon>Lysobacterales</taxon>
        <taxon>Lysobacteraceae</taxon>
        <taxon>Lysobacter</taxon>
    </lineage>
</organism>
<proteinExistence type="predicted"/>
<keyword evidence="1" id="KW-0472">Membrane</keyword>
<name>A0ABP9KXL1_9GAMM</name>
<feature type="transmembrane region" description="Helical" evidence="1">
    <location>
        <begin position="67"/>
        <end position="87"/>
    </location>
</feature>
<feature type="transmembrane region" description="Helical" evidence="1">
    <location>
        <begin position="43"/>
        <end position="60"/>
    </location>
</feature>
<evidence type="ECO:0000313" key="2">
    <source>
        <dbReference type="EMBL" id="GAA5066608.1"/>
    </source>
</evidence>